<accession>A0A7W6W7T9</accession>
<organism evidence="1 2">
    <name type="scientific">Rhizobium esperanzae</name>
    <dbReference type="NCBI Taxonomy" id="1967781"/>
    <lineage>
        <taxon>Bacteria</taxon>
        <taxon>Pseudomonadati</taxon>
        <taxon>Pseudomonadota</taxon>
        <taxon>Alphaproteobacteria</taxon>
        <taxon>Hyphomicrobiales</taxon>
        <taxon>Rhizobiaceae</taxon>
        <taxon>Rhizobium/Agrobacterium group</taxon>
        <taxon>Rhizobium</taxon>
    </lineage>
</organism>
<evidence type="ECO:0000313" key="2">
    <source>
        <dbReference type="Proteomes" id="UP000540909"/>
    </source>
</evidence>
<dbReference type="AlphaFoldDB" id="A0A7W6W7T9"/>
<dbReference type="EMBL" id="JACIFY010000024">
    <property type="protein sequence ID" value="MBB4238646.1"/>
    <property type="molecule type" value="Genomic_DNA"/>
</dbReference>
<protein>
    <submittedName>
        <fullName evidence="1">Uncharacterized protein</fullName>
    </submittedName>
</protein>
<sequence>MADEAFGDCWTIPRQEAATGLRLWPLFAGELTPPSVVLGLDRRTHTGIHQERA</sequence>
<comment type="caution">
    <text evidence="1">The sequence shown here is derived from an EMBL/GenBank/DDBJ whole genome shotgun (WGS) entry which is preliminary data.</text>
</comment>
<reference evidence="1 2" key="1">
    <citation type="submission" date="2020-08" db="EMBL/GenBank/DDBJ databases">
        <title>Genomic Encyclopedia of Type Strains, Phase IV (KMG-V): Genome sequencing to study the core and pangenomes of soil and plant-associated prokaryotes.</title>
        <authorList>
            <person name="Whitman W."/>
        </authorList>
    </citation>
    <scope>NUCLEOTIDE SEQUENCE [LARGE SCALE GENOMIC DNA]</scope>
    <source>
        <strain evidence="1 2">SEMIA 4089</strain>
    </source>
</reference>
<dbReference type="Proteomes" id="UP000540909">
    <property type="component" value="Unassembled WGS sequence"/>
</dbReference>
<gene>
    <name evidence="1" type="ORF">GGD57_005260</name>
</gene>
<name>A0A7W6W7T9_9HYPH</name>
<proteinExistence type="predicted"/>
<evidence type="ECO:0000313" key="1">
    <source>
        <dbReference type="EMBL" id="MBB4238646.1"/>
    </source>
</evidence>